<feature type="region of interest" description="Disordered" evidence="1">
    <location>
        <begin position="69"/>
        <end position="91"/>
    </location>
</feature>
<feature type="compositionally biased region" description="Low complexity" evidence="1">
    <location>
        <begin position="17"/>
        <end position="28"/>
    </location>
</feature>
<feature type="non-terminal residue" evidence="2">
    <location>
        <position position="1"/>
    </location>
</feature>
<protein>
    <submittedName>
        <fullName evidence="2">Uncharacterized protein</fullName>
    </submittedName>
</protein>
<feature type="compositionally biased region" description="Basic and acidic residues" evidence="1">
    <location>
        <begin position="80"/>
        <end position="91"/>
    </location>
</feature>
<proteinExistence type="predicted"/>
<organism evidence="2 3">
    <name type="scientific">Perkinsus olseni</name>
    <name type="common">Perkinsus atlanticus</name>
    <dbReference type="NCBI Taxonomy" id="32597"/>
    <lineage>
        <taxon>Eukaryota</taxon>
        <taxon>Sar</taxon>
        <taxon>Alveolata</taxon>
        <taxon>Perkinsozoa</taxon>
        <taxon>Perkinsea</taxon>
        <taxon>Perkinsida</taxon>
        <taxon>Perkinsidae</taxon>
        <taxon>Perkinsus</taxon>
    </lineage>
</organism>
<accession>A0A7J6S2A2</accession>
<evidence type="ECO:0000313" key="2">
    <source>
        <dbReference type="EMBL" id="KAF4727059.1"/>
    </source>
</evidence>
<evidence type="ECO:0000256" key="1">
    <source>
        <dbReference type="SAM" id="MobiDB-lite"/>
    </source>
</evidence>
<name>A0A7J6S2A2_PEROL</name>
<dbReference type="Proteomes" id="UP000574390">
    <property type="component" value="Unassembled WGS sequence"/>
</dbReference>
<dbReference type="AlphaFoldDB" id="A0A7J6S2A2"/>
<feature type="region of interest" description="Disordered" evidence="1">
    <location>
        <begin position="1"/>
        <end position="28"/>
    </location>
</feature>
<sequence>SGGSSSFHREKSVTRDLPTSPLLPSVLLREPRSSRMAIEIQKLKSQNENLRKTLRNTLRWIKNSRFPVKNLSPPLPAEPPGRESVDSKISDSECGDCEKLKENNFVLVGINRKILAEYRAVKAERDLLLSKSHNFKASPGFGYLTSKDDDIELMTLVDALPVEERTTVGEEAKAREKREWFMGV</sequence>
<comment type="caution">
    <text evidence="2">The sequence shown here is derived from an EMBL/GenBank/DDBJ whole genome shotgun (WGS) entry which is preliminary data.</text>
</comment>
<gene>
    <name evidence="2" type="ORF">FOZ62_025687</name>
</gene>
<evidence type="ECO:0000313" key="3">
    <source>
        <dbReference type="Proteomes" id="UP000574390"/>
    </source>
</evidence>
<feature type="non-terminal residue" evidence="2">
    <location>
        <position position="184"/>
    </location>
</feature>
<dbReference type="EMBL" id="JABANM010017859">
    <property type="protein sequence ID" value="KAF4727059.1"/>
    <property type="molecule type" value="Genomic_DNA"/>
</dbReference>
<reference evidence="2 3" key="1">
    <citation type="submission" date="2020-04" db="EMBL/GenBank/DDBJ databases">
        <title>Perkinsus olseni comparative genomics.</title>
        <authorList>
            <person name="Bogema D.R."/>
        </authorList>
    </citation>
    <scope>NUCLEOTIDE SEQUENCE [LARGE SCALE GENOMIC DNA]</scope>
    <source>
        <strain evidence="2">ATCC PRA-205</strain>
    </source>
</reference>